<dbReference type="EMBL" id="MUJZ01037799">
    <property type="protein sequence ID" value="OTF76368.1"/>
    <property type="molecule type" value="Genomic_DNA"/>
</dbReference>
<dbReference type="Proteomes" id="UP000194236">
    <property type="component" value="Unassembled WGS sequence"/>
</dbReference>
<evidence type="ECO:0000313" key="3">
    <source>
        <dbReference type="Proteomes" id="UP000194236"/>
    </source>
</evidence>
<name>A0A1Y3B8Y2_EURMA</name>
<protein>
    <submittedName>
        <fullName evidence="2">Uncharacterized protein</fullName>
    </submittedName>
</protein>
<feature type="compositionally biased region" description="Basic and acidic residues" evidence="1">
    <location>
        <begin position="8"/>
        <end position="23"/>
    </location>
</feature>
<evidence type="ECO:0000256" key="1">
    <source>
        <dbReference type="SAM" id="MobiDB-lite"/>
    </source>
</evidence>
<feature type="region of interest" description="Disordered" evidence="1">
    <location>
        <begin position="139"/>
        <end position="164"/>
    </location>
</feature>
<feature type="compositionally biased region" description="Low complexity" evidence="1">
    <location>
        <begin position="139"/>
        <end position="161"/>
    </location>
</feature>
<evidence type="ECO:0000313" key="2">
    <source>
        <dbReference type="EMBL" id="OTF76368.1"/>
    </source>
</evidence>
<organism evidence="2 3">
    <name type="scientific">Euroglyphus maynei</name>
    <name type="common">Mayne's house dust mite</name>
    <dbReference type="NCBI Taxonomy" id="6958"/>
    <lineage>
        <taxon>Eukaryota</taxon>
        <taxon>Metazoa</taxon>
        <taxon>Ecdysozoa</taxon>
        <taxon>Arthropoda</taxon>
        <taxon>Chelicerata</taxon>
        <taxon>Arachnida</taxon>
        <taxon>Acari</taxon>
        <taxon>Acariformes</taxon>
        <taxon>Sarcoptiformes</taxon>
        <taxon>Astigmata</taxon>
        <taxon>Psoroptidia</taxon>
        <taxon>Analgoidea</taxon>
        <taxon>Pyroglyphidae</taxon>
        <taxon>Pyroglyphinae</taxon>
        <taxon>Euroglyphus</taxon>
    </lineage>
</organism>
<proteinExistence type="predicted"/>
<reference evidence="2 3" key="1">
    <citation type="submission" date="2017-03" db="EMBL/GenBank/DDBJ databases">
        <title>Genome Survey of Euroglyphus maynei.</title>
        <authorList>
            <person name="Arlian L.G."/>
            <person name="Morgan M.S."/>
            <person name="Rider S.D."/>
        </authorList>
    </citation>
    <scope>NUCLEOTIDE SEQUENCE [LARGE SCALE GENOMIC DNA]</scope>
    <source>
        <strain evidence="2">Arlian Lab</strain>
        <tissue evidence="2">Whole body</tissue>
    </source>
</reference>
<comment type="caution">
    <text evidence="2">The sequence shown here is derived from an EMBL/GenBank/DDBJ whole genome shotgun (WGS) entry which is preliminary data.</text>
</comment>
<gene>
    <name evidence="2" type="ORF">BLA29_003918</name>
</gene>
<feature type="compositionally biased region" description="Polar residues" evidence="1">
    <location>
        <begin position="34"/>
        <end position="45"/>
    </location>
</feature>
<dbReference type="AlphaFoldDB" id="A0A1Y3B8Y2"/>
<sequence length="178" mass="19737">MALTSEAIEDKNSSNKPPERTEAETVSPYGIVHNSPSSARRGMKSQQLQPATKTIGFFGEFVENFFPLQNRTNFMKNQNLNQQQLIDRYLNGYNIHNGKQGRKISKPSRLIQYGNNEDNSSGIGSQLSINKNPLKQNSVSMLMSSPSSSSSLSSSSSSKMLPGFWHEKPVKPSVNLIN</sequence>
<feature type="region of interest" description="Disordered" evidence="1">
    <location>
        <begin position="1"/>
        <end position="45"/>
    </location>
</feature>
<keyword evidence="3" id="KW-1185">Reference proteome</keyword>
<accession>A0A1Y3B8Y2</accession>
<dbReference type="OrthoDB" id="10413670at2759"/>